<feature type="transmembrane region" description="Helical" evidence="14">
    <location>
        <begin position="441"/>
        <end position="463"/>
    </location>
</feature>
<feature type="region of interest" description="Disordered" evidence="13">
    <location>
        <begin position="473"/>
        <end position="524"/>
    </location>
</feature>
<evidence type="ECO:0000259" key="15">
    <source>
        <dbReference type="Pfam" id="PF01514"/>
    </source>
</evidence>
<evidence type="ECO:0000256" key="2">
    <source>
        <dbReference type="ARBA" id="ARBA00004117"/>
    </source>
</evidence>
<dbReference type="OrthoDB" id="8554211at2"/>
<keyword evidence="9 14" id="KW-0472">Membrane</keyword>
<evidence type="ECO:0000256" key="11">
    <source>
        <dbReference type="ARBA" id="ARBA00025936"/>
    </source>
</evidence>
<dbReference type="Pfam" id="PF01514">
    <property type="entry name" value="YscJ_FliF"/>
    <property type="match status" value="1"/>
</dbReference>
<dbReference type="Pfam" id="PF08345">
    <property type="entry name" value="YscJ_FliF_C"/>
    <property type="match status" value="1"/>
</dbReference>
<evidence type="ECO:0000256" key="8">
    <source>
        <dbReference type="ARBA" id="ARBA00022989"/>
    </source>
</evidence>
<evidence type="ECO:0000256" key="9">
    <source>
        <dbReference type="ARBA" id="ARBA00023136"/>
    </source>
</evidence>
<feature type="domain" description="Flagellar M-ring N-terminal" evidence="15">
    <location>
        <begin position="46"/>
        <end position="221"/>
    </location>
</feature>
<dbReference type="NCBIfam" id="TIGR00206">
    <property type="entry name" value="fliF"/>
    <property type="match status" value="1"/>
</dbReference>
<keyword evidence="10 12" id="KW-0975">Bacterial flagellum</keyword>
<dbReference type="Gene3D" id="3.30.300.30">
    <property type="match status" value="1"/>
</dbReference>
<comment type="subcellular location">
    <subcellularLocation>
        <location evidence="2 12">Bacterial flagellum basal body</location>
    </subcellularLocation>
    <subcellularLocation>
        <location evidence="3">Cell membrane</location>
        <topology evidence="3">Multi-pass membrane protein</topology>
    </subcellularLocation>
</comment>
<evidence type="ECO:0000259" key="16">
    <source>
        <dbReference type="Pfam" id="PF08345"/>
    </source>
</evidence>
<keyword evidence="18" id="KW-1185">Reference proteome</keyword>
<comment type="subunit">
    <text evidence="11">The basal body constitutes a major portion of the flagellar organelle and consists of four rings (L,P,S, and M) mounted on a central rod. The M ring is integral to the inner membrane of the cell and may be connected to the flagellar rod via the S ring. The S (supramembrane ring) lies just distal to the M ring. The L and P rings lie in the outer membrane and the periplasmic space, respectively.</text>
</comment>
<feature type="compositionally biased region" description="Low complexity" evidence="13">
    <location>
        <begin position="490"/>
        <end position="505"/>
    </location>
</feature>
<evidence type="ECO:0000256" key="7">
    <source>
        <dbReference type="ARBA" id="ARBA00022692"/>
    </source>
</evidence>
<keyword evidence="6" id="KW-1003">Cell membrane</keyword>
<dbReference type="InterPro" id="IPR006182">
    <property type="entry name" value="FliF_N_dom"/>
</dbReference>
<dbReference type="InterPro" id="IPR045851">
    <property type="entry name" value="AMP-bd_C_sf"/>
</dbReference>
<dbReference type="PANTHER" id="PTHR30046">
    <property type="entry name" value="FLAGELLAR M-RING PROTEIN"/>
    <property type="match status" value="1"/>
</dbReference>
<dbReference type="InterPro" id="IPR013556">
    <property type="entry name" value="Flag_M-ring_C"/>
</dbReference>
<evidence type="ECO:0000256" key="1">
    <source>
        <dbReference type="ARBA" id="ARBA00003820"/>
    </source>
</evidence>
<feature type="domain" description="Flagellar M-ring C-terminal" evidence="16">
    <location>
        <begin position="253"/>
        <end position="422"/>
    </location>
</feature>
<evidence type="ECO:0000256" key="4">
    <source>
        <dbReference type="ARBA" id="ARBA00007971"/>
    </source>
</evidence>
<feature type="transmembrane region" description="Helical" evidence="14">
    <location>
        <begin position="25"/>
        <end position="45"/>
    </location>
</feature>
<dbReference type="GO" id="GO:0003774">
    <property type="term" value="F:cytoskeletal motor activity"/>
    <property type="evidence" value="ECO:0007669"/>
    <property type="project" value="InterPro"/>
</dbReference>
<dbReference type="InterPro" id="IPR000067">
    <property type="entry name" value="FlgMring_FliF"/>
</dbReference>
<keyword evidence="17" id="KW-0966">Cell projection</keyword>
<evidence type="ECO:0000256" key="13">
    <source>
        <dbReference type="SAM" id="MobiDB-lite"/>
    </source>
</evidence>
<name>A0A3N1Y7X9_9GAMM</name>
<dbReference type="InterPro" id="IPR043427">
    <property type="entry name" value="YscJ/FliF"/>
</dbReference>
<evidence type="ECO:0000256" key="6">
    <source>
        <dbReference type="ARBA" id="ARBA00022475"/>
    </source>
</evidence>
<dbReference type="GO" id="GO:0071973">
    <property type="term" value="P:bacterial-type flagellum-dependent cell motility"/>
    <property type="evidence" value="ECO:0007669"/>
    <property type="project" value="InterPro"/>
</dbReference>
<sequence length="537" mass="57098">MAVVKLEDLGASVSGLGRMPVVRQVAAMVGVAAAVAIGVAVALWAQRPPMVPLYGSLAAQDAAEVAEALRQAGASFRLDPATGAILVPEAKVHELRLRLAEAGLPRGADTGFELLDQQQGFGTSRFIEQARYQRALEGELARTISALASVESARVHLAVPRPSVFLREREEPSASVLVRLRPGRTLERPQVDAIVHLVASSVPGLKASRVKVVDHKGRLLTRDESGLAGLSTRQLEYQKAVEERYAERVRQLLAPVVGADGVRVQVAADLDFTATEFTRESFDPQRSAVRSEESSEEVSGGAEPAGVPGALSNQPPAEPELVPGAQPVSPPEQSPVRNSARRVVRNYEIDRTISHVREPVGRISRLSVAVLVDDRVVTREDGTTARQPRTPEEMERITALVRQAVGFDQARGDTVSVINASFQPPAAPEPLPEPALWERPWVWALAKQVAAAALILLLILVVLRPLVRGAAQAGAAPPPAPALPPGAGGAAQPAQLQGPQPQRPASFEEQLGAAQTVASQDPKRAAQVVKTWLASDG</sequence>
<comment type="function">
    <text evidence="1 12">The M ring may be actively involved in energy transduction.</text>
</comment>
<dbReference type="EMBL" id="RJVI01000001">
    <property type="protein sequence ID" value="ROR34929.1"/>
    <property type="molecule type" value="Genomic_DNA"/>
</dbReference>
<keyword evidence="17" id="KW-0969">Cilium</keyword>
<dbReference type="PRINTS" id="PR01009">
    <property type="entry name" value="FLGMRINGFLIF"/>
</dbReference>
<keyword evidence="17" id="KW-0282">Flagellum</keyword>
<accession>A0A3N1Y7X9</accession>
<evidence type="ECO:0000313" key="17">
    <source>
        <dbReference type="EMBL" id="ROR34929.1"/>
    </source>
</evidence>
<proteinExistence type="inferred from homology"/>
<dbReference type="PANTHER" id="PTHR30046:SF0">
    <property type="entry name" value="FLAGELLAR M-RING PROTEIN"/>
    <property type="match status" value="1"/>
</dbReference>
<evidence type="ECO:0000256" key="3">
    <source>
        <dbReference type="ARBA" id="ARBA00004651"/>
    </source>
</evidence>
<dbReference type="AlphaFoldDB" id="A0A3N1Y7X9"/>
<dbReference type="Proteomes" id="UP000276634">
    <property type="component" value="Unassembled WGS sequence"/>
</dbReference>
<feature type="region of interest" description="Disordered" evidence="13">
    <location>
        <begin position="281"/>
        <end position="340"/>
    </location>
</feature>
<comment type="similarity">
    <text evidence="4 12">Belongs to the FliF family.</text>
</comment>
<evidence type="ECO:0000256" key="10">
    <source>
        <dbReference type="ARBA" id="ARBA00023143"/>
    </source>
</evidence>
<keyword evidence="8 14" id="KW-1133">Transmembrane helix</keyword>
<dbReference type="GO" id="GO:0009431">
    <property type="term" value="C:bacterial-type flagellum basal body, MS ring"/>
    <property type="evidence" value="ECO:0007669"/>
    <property type="project" value="InterPro"/>
</dbReference>
<protein>
    <recommendedName>
        <fullName evidence="5 12">Flagellar M-ring protein</fullName>
    </recommendedName>
</protein>
<reference evidence="17 18" key="1">
    <citation type="submission" date="2018-11" db="EMBL/GenBank/DDBJ databases">
        <title>Genomic Encyclopedia of Type Strains, Phase IV (KMG-IV): sequencing the most valuable type-strain genomes for metagenomic binning, comparative biology and taxonomic classification.</title>
        <authorList>
            <person name="Goeker M."/>
        </authorList>
    </citation>
    <scope>NUCLEOTIDE SEQUENCE [LARGE SCALE GENOMIC DNA]</scope>
    <source>
        <strain evidence="17 18">DSM 100275</strain>
    </source>
</reference>
<dbReference type="RefSeq" id="WP_123400515.1">
    <property type="nucleotide sequence ID" value="NZ_RJVI01000001.1"/>
</dbReference>
<feature type="compositionally biased region" description="Basic and acidic residues" evidence="13">
    <location>
        <begin position="281"/>
        <end position="293"/>
    </location>
</feature>
<comment type="caution">
    <text evidence="17">The sequence shown here is derived from an EMBL/GenBank/DDBJ whole genome shotgun (WGS) entry which is preliminary data.</text>
</comment>
<evidence type="ECO:0000313" key="18">
    <source>
        <dbReference type="Proteomes" id="UP000276634"/>
    </source>
</evidence>
<keyword evidence="7 14" id="KW-0812">Transmembrane</keyword>
<dbReference type="PIRSF" id="PIRSF004862">
    <property type="entry name" value="FliF"/>
    <property type="match status" value="1"/>
</dbReference>
<evidence type="ECO:0000256" key="12">
    <source>
        <dbReference type="PIRNR" id="PIRNR004862"/>
    </source>
</evidence>
<organism evidence="17 18">
    <name type="scientific">Inmirania thermothiophila</name>
    <dbReference type="NCBI Taxonomy" id="1750597"/>
    <lineage>
        <taxon>Bacteria</taxon>
        <taxon>Pseudomonadati</taxon>
        <taxon>Pseudomonadota</taxon>
        <taxon>Gammaproteobacteria</taxon>
        <taxon>Chromatiales</taxon>
        <taxon>Ectothiorhodospiraceae</taxon>
        <taxon>Inmirania</taxon>
    </lineage>
</organism>
<evidence type="ECO:0000256" key="14">
    <source>
        <dbReference type="SAM" id="Phobius"/>
    </source>
</evidence>
<gene>
    <name evidence="17" type="ORF">EDC57_0840</name>
</gene>
<evidence type="ECO:0000256" key="5">
    <source>
        <dbReference type="ARBA" id="ARBA00017949"/>
    </source>
</evidence>
<dbReference type="GO" id="GO:0005886">
    <property type="term" value="C:plasma membrane"/>
    <property type="evidence" value="ECO:0007669"/>
    <property type="project" value="UniProtKB-SubCell"/>
</dbReference>